<feature type="compositionally biased region" description="Pro residues" evidence="6">
    <location>
        <begin position="431"/>
        <end position="440"/>
    </location>
</feature>
<dbReference type="GO" id="GO:0006289">
    <property type="term" value="P:nucleotide-excision repair"/>
    <property type="evidence" value="ECO:0007669"/>
    <property type="project" value="InterPro"/>
</dbReference>
<dbReference type="GO" id="GO:0071942">
    <property type="term" value="C:XPC complex"/>
    <property type="evidence" value="ECO:0007669"/>
    <property type="project" value="TreeGrafter"/>
</dbReference>
<feature type="compositionally biased region" description="Basic and acidic residues" evidence="6">
    <location>
        <begin position="390"/>
        <end position="402"/>
    </location>
</feature>
<dbReference type="Gene3D" id="3.90.260.10">
    <property type="entry name" value="Transglutaminase-like"/>
    <property type="match status" value="1"/>
</dbReference>
<evidence type="ECO:0000259" key="8">
    <source>
        <dbReference type="SMART" id="SM01031"/>
    </source>
</evidence>
<feature type="compositionally biased region" description="Basic residues" evidence="6">
    <location>
        <begin position="201"/>
        <end position="210"/>
    </location>
</feature>
<protein>
    <recommendedName>
        <fullName evidence="12">Rad4 beta-hairpin domain-containing protein</fullName>
    </recommendedName>
</protein>
<evidence type="ECO:0000256" key="2">
    <source>
        <dbReference type="ARBA" id="ARBA00009525"/>
    </source>
</evidence>
<dbReference type="SUPFAM" id="SSF54001">
    <property type="entry name" value="Cysteine proteinases"/>
    <property type="match status" value="1"/>
</dbReference>
<dbReference type="PANTHER" id="PTHR12135:SF0">
    <property type="entry name" value="DNA REPAIR PROTEIN COMPLEMENTING XP-C CELLS"/>
    <property type="match status" value="1"/>
</dbReference>
<evidence type="ECO:0000256" key="5">
    <source>
        <dbReference type="ARBA" id="ARBA00023242"/>
    </source>
</evidence>
<dbReference type="InterPro" id="IPR018328">
    <property type="entry name" value="Rad4_beta-hairpin_dom3"/>
</dbReference>
<feature type="domain" description="Rad4 beta-hairpin" evidence="7">
    <location>
        <begin position="566"/>
        <end position="623"/>
    </location>
</feature>
<dbReference type="Pfam" id="PF10403">
    <property type="entry name" value="BHD_1"/>
    <property type="match status" value="1"/>
</dbReference>
<feature type="compositionally biased region" description="Acidic residues" evidence="6">
    <location>
        <begin position="854"/>
        <end position="872"/>
    </location>
</feature>
<dbReference type="PANTHER" id="PTHR12135">
    <property type="entry name" value="DNA REPAIR PROTEIN XP-C / RAD4"/>
    <property type="match status" value="1"/>
</dbReference>
<evidence type="ECO:0000256" key="6">
    <source>
        <dbReference type="SAM" id="MobiDB-lite"/>
    </source>
</evidence>
<dbReference type="InterPro" id="IPR018327">
    <property type="entry name" value="BHD_2"/>
</dbReference>
<feature type="compositionally biased region" description="Polar residues" evidence="6">
    <location>
        <begin position="107"/>
        <end position="116"/>
    </location>
</feature>
<dbReference type="InterPro" id="IPR036985">
    <property type="entry name" value="Transglutaminase-like_sf"/>
</dbReference>
<dbReference type="InterPro" id="IPR018325">
    <property type="entry name" value="Rad4/PNGase_transGLS-fold"/>
</dbReference>
<gene>
    <name evidence="10" type="ORF">TD95_001738</name>
</gene>
<dbReference type="InterPro" id="IPR038765">
    <property type="entry name" value="Papain-like_cys_pep_sf"/>
</dbReference>
<dbReference type="EMBL" id="LAEV01001611">
    <property type="protein sequence ID" value="KKA27637.1"/>
    <property type="molecule type" value="Genomic_DNA"/>
</dbReference>
<feature type="compositionally biased region" description="Acidic residues" evidence="6">
    <location>
        <begin position="117"/>
        <end position="128"/>
    </location>
</feature>
<feature type="region of interest" description="Disordered" evidence="6">
    <location>
        <begin position="854"/>
        <end position="879"/>
    </location>
</feature>
<name>A0A0F4ZAT5_9PEZI</name>
<feature type="region of interest" description="Disordered" evidence="6">
    <location>
        <begin position="195"/>
        <end position="218"/>
    </location>
</feature>
<keyword evidence="5" id="KW-0539">Nucleus</keyword>
<feature type="compositionally biased region" description="Basic and acidic residues" evidence="6">
    <location>
        <begin position="58"/>
        <end position="74"/>
    </location>
</feature>
<evidence type="ECO:0000256" key="1">
    <source>
        <dbReference type="ARBA" id="ARBA00004123"/>
    </source>
</evidence>
<keyword evidence="4" id="KW-0234">DNA repair</keyword>
<dbReference type="SMART" id="SM01031">
    <property type="entry name" value="BHD_2"/>
    <property type="match status" value="1"/>
</dbReference>
<dbReference type="Gene3D" id="3.30.70.2460">
    <property type="entry name" value="Rad4, beta-hairpin domain BHD3"/>
    <property type="match status" value="1"/>
</dbReference>
<dbReference type="InterPro" id="IPR018326">
    <property type="entry name" value="Rad4_beta-hairpin_dom1"/>
</dbReference>
<dbReference type="GO" id="GO:0003697">
    <property type="term" value="F:single-stranded DNA binding"/>
    <property type="evidence" value="ECO:0007669"/>
    <property type="project" value="TreeGrafter"/>
</dbReference>
<organism evidence="10 11">
    <name type="scientific">Thielaviopsis punctulata</name>
    <dbReference type="NCBI Taxonomy" id="72032"/>
    <lineage>
        <taxon>Eukaryota</taxon>
        <taxon>Fungi</taxon>
        <taxon>Dikarya</taxon>
        <taxon>Ascomycota</taxon>
        <taxon>Pezizomycotina</taxon>
        <taxon>Sordariomycetes</taxon>
        <taxon>Hypocreomycetidae</taxon>
        <taxon>Microascales</taxon>
        <taxon>Ceratocystidaceae</taxon>
        <taxon>Thielaviopsis</taxon>
    </lineage>
</organism>
<feature type="compositionally biased region" description="Basic residues" evidence="6">
    <location>
        <begin position="47"/>
        <end position="57"/>
    </location>
</feature>
<feature type="region of interest" description="Disordered" evidence="6">
    <location>
        <begin position="138"/>
        <end position="157"/>
    </location>
</feature>
<comment type="caution">
    <text evidence="10">The sequence shown here is derived from an EMBL/GenBank/DDBJ whole genome shotgun (WGS) entry which is preliminary data.</text>
</comment>
<feature type="region of interest" description="Disordered" evidence="6">
    <location>
        <begin position="653"/>
        <end position="685"/>
    </location>
</feature>
<evidence type="ECO:0000259" key="7">
    <source>
        <dbReference type="SMART" id="SM01030"/>
    </source>
</evidence>
<dbReference type="AlphaFoldDB" id="A0A0F4ZAT5"/>
<dbReference type="GO" id="GO:0000111">
    <property type="term" value="C:nucleotide-excision repair factor 2 complex"/>
    <property type="evidence" value="ECO:0007669"/>
    <property type="project" value="TreeGrafter"/>
</dbReference>
<evidence type="ECO:0000256" key="4">
    <source>
        <dbReference type="ARBA" id="ARBA00023204"/>
    </source>
</evidence>
<keyword evidence="3" id="KW-0227">DNA damage</keyword>
<dbReference type="SMART" id="SM01030">
    <property type="entry name" value="BHD_1"/>
    <property type="match status" value="1"/>
</dbReference>
<evidence type="ECO:0008006" key="12">
    <source>
        <dbReference type="Google" id="ProtNLM"/>
    </source>
</evidence>
<feature type="domain" description="Rad4 beta-hairpin" evidence="9">
    <location>
        <begin position="689"/>
        <end position="763"/>
    </location>
</feature>
<dbReference type="Pfam" id="PF03835">
    <property type="entry name" value="Rad4"/>
    <property type="match status" value="1"/>
</dbReference>
<dbReference type="SMART" id="SM01032">
    <property type="entry name" value="BHD_3"/>
    <property type="match status" value="1"/>
</dbReference>
<evidence type="ECO:0000256" key="3">
    <source>
        <dbReference type="ARBA" id="ARBA00022763"/>
    </source>
</evidence>
<feature type="compositionally biased region" description="Acidic residues" evidence="6">
    <location>
        <begin position="143"/>
        <end position="157"/>
    </location>
</feature>
<dbReference type="InterPro" id="IPR004583">
    <property type="entry name" value="DNA_repair_Rad4"/>
</dbReference>
<keyword evidence="11" id="KW-1185">Reference proteome</keyword>
<evidence type="ECO:0000259" key="9">
    <source>
        <dbReference type="SMART" id="SM01032"/>
    </source>
</evidence>
<feature type="domain" description="Rad4 beta-hairpin" evidence="8">
    <location>
        <begin position="625"/>
        <end position="682"/>
    </location>
</feature>
<dbReference type="Pfam" id="PF10405">
    <property type="entry name" value="BHD_3"/>
    <property type="match status" value="1"/>
</dbReference>
<feature type="compositionally biased region" description="Basic and acidic residues" evidence="6">
    <location>
        <begin position="30"/>
        <end position="46"/>
    </location>
</feature>
<feature type="region of interest" description="Disordered" evidence="6">
    <location>
        <begin position="1"/>
        <end position="128"/>
    </location>
</feature>
<accession>A0A0F4ZAT5</accession>
<feature type="region of interest" description="Disordered" evidence="6">
    <location>
        <begin position="390"/>
        <end position="448"/>
    </location>
</feature>
<dbReference type="GO" id="GO:0005737">
    <property type="term" value="C:cytoplasm"/>
    <property type="evidence" value="ECO:0007669"/>
    <property type="project" value="TreeGrafter"/>
</dbReference>
<dbReference type="OrthoDB" id="300780at2759"/>
<dbReference type="GO" id="GO:0003684">
    <property type="term" value="F:damaged DNA binding"/>
    <property type="evidence" value="ECO:0007669"/>
    <property type="project" value="InterPro"/>
</dbReference>
<comment type="subcellular location">
    <subcellularLocation>
        <location evidence="1">Nucleus</location>
    </subcellularLocation>
</comment>
<reference evidence="10 11" key="1">
    <citation type="submission" date="2015-03" db="EMBL/GenBank/DDBJ databases">
        <authorList>
            <person name="Radwan O."/>
            <person name="Al-Naeli F.A."/>
            <person name="Rendon G.A."/>
            <person name="Fields C."/>
        </authorList>
    </citation>
    <scope>NUCLEOTIDE SEQUENCE [LARGE SCALE GENOMIC DNA]</scope>
    <source>
        <strain evidence="10">CR-DP1</strain>
    </source>
</reference>
<sequence>MTRPQRPATRRSARSARAAASSRSDALPDIYRDMLAEARREEADHHHPQHRPAKRQRRVDQVSPRETEVEERTGQEGTPSPKQKAHAKREPSRSQQLGKQPELLPSRTLSHISIPNSEDDEDIEFEDIDLPRPAIQTIVRDSDSEDSVCTDSDVDSDDGQVIDFSHLDFENLSQAAAPSGDQQSLSLNLSHAAAAPERRAAKSARPKRKPLTKEQRQQRINTHQMHILCLLWHASLRNHWCNDAKVQKTLKKHLTQRTRDFLCPKKKMTPFAQTEAIKRGLEMAGKMWRVNFKVTEKGMHRALWAATPEELAAHQPPENLEICPTKTDFLDAAACMSGSRDVGAQLYCAFLRAAGMRCRLVCSLQVLPFTGGGPPMTAAQPQLTKAQLRKREMDEKKKKAMELYRQPAPTTGMAGLAHRRRAALASSSSQPPAPPPPPPSSDEAPEKESPYPVYWVEVLDKASQKWQPVDPLATHTFFRPRALEPPLSDRLNQATYILAFDANNTVRDVTARYARAFKAKTRRLRIDHASPAGAQWWHRVLAHYTKQKPASPLRLAEDEELAAALAREGMPKRIGDFRGHPDYVLARHVRRHEILSPQARVRGTIKPVGRAEQERVYSRADVKAVYSREKWFRLGRQVRPGEHPAKMLYRRVRQPVRDDDEPERDPATAVYTEDQTEAFQHPPVVDGRVPRNKFGNLEIYTASMVPAGGSYVAHKKAARAAHLLGIDYAPAVAGFEFRGRRGTAVIHGAVVAEEHEEAVRAVIHGLEEVYIDALEEKKRSVVLMAWRRFMRGLRIRSEVRRGMGLDVETSNVEEEAGDVQEKAEDIAEKIEVEEREESDLSDLSDTEYVIQDEDDEMAGGFIVDDDDDDDEMAGGFIID</sequence>
<dbReference type="InterPro" id="IPR042488">
    <property type="entry name" value="Rad4_BHD3_sf"/>
</dbReference>
<comment type="similarity">
    <text evidence="2">Belongs to the XPC family.</text>
</comment>
<evidence type="ECO:0000313" key="11">
    <source>
        <dbReference type="Proteomes" id="UP000033483"/>
    </source>
</evidence>
<dbReference type="Pfam" id="PF10404">
    <property type="entry name" value="BHD_2"/>
    <property type="match status" value="1"/>
</dbReference>
<dbReference type="Proteomes" id="UP000033483">
    <property type="component" value="Unassembled WGS sequence"/>
</dbReference>
<dbReference type="Gene3D" id="2.20.20.110">
    <property type="entry name" value="Rad4, beta-hairpin domain BHD1"/>
    <property type="match status" value="1"/>
</dbReference>
<evidence type="ECO:0000313" key="10">
    <source>
        <dbReference type="EMBL" id="KKA27637.1"/>
    </source>
</evidence>
<feature type="compositionally biased region" description="Low complexity" evidence="6">
    <location>
        <begin position="15"/>
        <end position="24"/>
    </location>
</feature>
<dbReference type="GO" id="GO:0006298">
    <property type="term" value="P:mismatch repair"/>
    <property type="evidence" value="ECO:0007669"/>
    <property type="project" value="TreeGrafter"/>
</dbReference>
<proteinExistence type="inferred from homology"/>